<dbReference type="EMBL" id="BPQB01000013">
    <property type="protein sequence ID" value="GJE89497.1"/>
    <property type="molecule type" value="Genomic_DNA"/>
</dbReference>
<comment type="caution">
    <text evidence="2">The sequence shown here is derived from an EMBL/GenBank/DDBJ whole genome shotgun (WGS) entry which is preliminary data.</text>
</comment>
<evidence type="ECO:0000256" key="1">
    <source>
        <dbReference type="SAM" id="MobiDB-lite"/>
    </source>
</evidence>
<feature type="region of interest" description="Disordered" evidence="1">
    <location>
        <begin position="220"/>
        <end position="257"/>
    </location>
</feature>
<feature type="compositionally biased region" description="Polar residues" evidence="1">
    <location>
        <begin position="158"/>
        <end position="170"/>
    </location>
</feature>
<feature type="region of interest" description="Disordered" evidence="1">
    <location>
        <begin position="1"/>
        <end position="26"/>
    </location>
</feature>
<feature type="compositionally biased region" description="Low complexity" evidence="1">
    <location>
        <begin position="299"/>
        <end position="314"/>
    </location>
</feature>
<evidence type="ECO:0000313" key="2">
    <source>
        <dbReference type="EMBL" id="GJE89497.1"/>
    </source>
</evidence>
<keyword evidence="3" id="KW-1185">Reference proteome</keyword>
<proteinExistence type="predicted"/>
<accession>A0A9P3G5C6</accession>
<dbReference type="AlphaFoldDB" id="A0A9P3G5C6"/>
<feature type="compositionally biased region" description="Pro residues" evidence="1">
    <location>
        <begin position="379"/>
        <end position="389"/>
    </location>
</feature>
<feature type="compositionally biased region" description="Polar residues" evidence="1">
    <location>
        <begin position="181"/>
        <end position="190"/>
    </location>
</feature>
<gene>
    <name evidence="2" type="ORF">PsYK624_055980</name>
</gene>
<feature type="compositionally biased region" description="Pro residues" evidence="1">
    <location>
        <begin position="352"/>
        <end position="368"/>
    </location>
</feature>
<organism evidence="2 3">
    <name type="scientific">Phanerochaete sordida</name>
    <dbReference type="NCBI Taxonomy" id="48140"/>
    <lineage>
        <taxon>Eukaryota</taxon>
        <taxon>Fungi</taxon>
        <taxon>Dikarya</taxon>
        <taxon>Basidiomycota</taxon>
        <taxon>Agaricomycotina</taxon>
        <taxon>Agaricomycetes</taxon>
        <taxon>Polyporales</taxon>
        <taxon>Phanerochaetaceae</taxon>
        <taxon>Phanerochaete</taxon>
    </lineage>
</organism>
<feature type="compositionally biased region" description="Gly residues" evidence="1">
    <location>
        <begin position="138"/>
        <end position="147"/>
    </location>
</feature>
<sequence>MSKRPREHGADALPPPKKNPARRTKQNEVIFLDGIKLIATKSSTGEYWLCPRSGCTQQFSQREGGFKDLEKHAQSGACIPAEGFIVVPGHVEGTSLLRTFKPRSQGPTSAFRSHVQFWSRGSQDRPSGSSGGATAQTGEGGQGGGIDGTQSATGVEVSDSSANVASTSQPVLHGTPLGSVTEVQSSSDPSLSREFRSLSVADEAALPTRPQTLADVTQAIARRPTSPPQVQRPVLPTRTPTADAPRAPGASARSPSVAQLQYPLTPASMCDGSARGDSPDSDIEELAPEVARTIAWAKPAARASSYSRQSLSYLSPPPRPAPPRVSAEAEPPAPVLPVSGASRPATDASEQPAPPAPVPPLPELPAPERPSVMTALPKEPAPPVPPISAPPVLPAPASLDPAPPALPPPAQLALPAPAPPVVPVPVPPAAPAPAALPDALRAAPLTRAVKAFLATLHVLPGVDLPAVGAWIEETGCTSDEALDTLASMREAAFKEDFDAPLRREFGVRGHMVTQVVREGLALRSQQRGLAM</sequence>
<reference evidence="2 3" key="1">
    <citation type="submission" date="2021-08" db="EMBL/GenBank/DDBJ databases">
        <title>Draft Genome Sequence of Phanerochaete sordida strain YK-624.</title>
        <authorList>
            <person name="Mori T."/>
            <person name="Dohra H."/>
            <person name="Suzuki T."/>
            <person name="Kawagishi H."/>
            <person name="Hirai H."/>
        </authorList>
    </citation>
    <scope>NUCLEOTIDE SEQUENCE [LARGE SCALE GENOMIC DNA]</scope>
    <source>
        <strain evidence="2 3">YK-624</strain>
    </source>
</reference>
<feature type="region of interest" description="Disordered" evidence="1">
    <location>
        <begin position="118"/>
        <end position="191"/>
    </location>
</feature>
<evidence type="ECO:0000313" key="3">
    <source>
        <dbReference type="Proteomes" id="UP000703269"/>
    </source>
</evidence>
<feature type="region of interest" description="Disordered" evidence="1">
    <location>
        <begin position="298"/>
        <end position="389"/>
    </location>
</feature>
<dbReference type="Proteomes" id="UP000703269">
    <property type="component" value="Unassembled WGS sequence"/>
</dbReference>
<name>A0A9P3G5C6_9APHY</name>
<feature type="compositionally biased region" description="Low complexity" evidence="1">
    <location>
        <begin position="242"/>
        <end position="257"/>
    </location>
</feature>
<protein>
    <submittedName>
        <fullName evidence="2">Uncharacterized protein</fullName>
    </submittedName>
</protein>